<organism evidence="2 3">
    <name type="scientific">Zymoseptoria brevis</name>
    <dbReference type="NCBI Taxonomy" id="1047168"/>
    <lineage>
        <taxon>Eukaryota</taxon>
        <taxon>Fungi</taxon>
        <taxon>Dikarya</taxon>
        <taxon>Ascomycota</taxon>
        <taxon>Pezizomycotina</taxon>
        <taxon>Dothideomycetes</taxon>
        <taxon>Dothideomycetidae</taxon>
        <taxon>Mycosphaerellales</taxon>
        <taxon>Mycosphaerellaceae</taxon>
        <taxon>Zymoseptoria</taxon>
    </lineage>
</organism>
<gene>
    <name evidence="2" type="ORF">TI39_contig345g00055</name>
</gene>
<feature type="region of interest" description="Disordered" evidence="1">
    <location>
        <begin position="105"/>
        <end position="145"/>
    </location>
</feature>
<feature type="compositionally biased region" description="Polar residues" evidence="1">
    <location>
        <begin position="385"/>
        <end position="396"/>
    </location>
</feature>
<feature type="region of interest" description="Disordered" evidence="1">
    <location>
        <begin position="659"/>
        <end position="680"/>
    </location>
</feature>
<reference evidence="2 3" key="1">
    <citation type="submission" date="2015-03" db="EMBL/GenBank/DDBJ databases">
        <title>RNA-seq based gene annotation and comparative genomics of four Zymoseptoria species reveal species-specific pathogenicity related genes and transposable element activity.</title>
        <authorList>
            <person name="Grandaubert J."/>
            <person name="Bhattacharyya A."/>
            <person name="Stukenbrock E.H."/>
        </authorList>
    </citation>
    <scope>NUCLEOTIDE SEQUENCE [LARGE SCALE GENOMIC DNA]</scope>
    <source>
        <strain evidence="2 3">Zb18110</strain>
    </source>
</reference>
<name>A0A0F4GUX5_9PEZI</name>
<feature type="compositionally biased region" description="Polar residues" evidence="1">
    <location>
        <begin position="325"/>
        <end position="340"/>
    </location>
</feature>
<sequence length="725" mass="79680">MDWGSTLAPRRAGHDTEEAVYLPTQHNAEGALMFLLGKDYGEDASDESLIGKAAVKTLKYPGASNSVYRAMITIGSHRRSALLRKWVADYSTKPMTKKTAKNLSLFSSPRYNPGKGEKHMQDSVRSDVGWEEKESTKPLSQKTESPYAMRMPMGDSRARTVESTPTPQSRRVKSCASDSFVFLETPLASPNAGGKYGETVSSLSSYGGWGQPRSAITATPAASPVNHRNNDESYRMPNLVAATPVSQQNHSGNKDNWGQRFVDYQSKSQEAGSGLLDSAKRSDGPEKPWNGLPSVTQHFVRGQGWTTSKNGVKVIDDKNNLGWDQCSSPAKSESKQTVDQSKLQNQIDSLQWRLADISDSLQQVLKSQEELKASVDQNKPAATAHNDSQPCSATPSKSLYDLLAMPTAIAPPQTTSQLDNATRESIHRVEVELAKLSVNLRGQAAPITNNNDGEVALREVKRLDDVLTRAIATIDGQASLIENLENRQTSFANMAHMYDDRVVQCEVRIAECEDQMERYPGDWDTGEMNERINSAVDFDEQLLQKLDVVNERLDKLEDPTALNSYGCARVLCECDDCNTVGQAAEGRKIEDHQNGAGPDWQHNTCSRCPTDTHYTRHCHIPPMELCGWGCGWAEHLGQGCRLGQAPYGVPPSCRCEDCVSGPEKDASGSSKTREDDDGWGPPEPCSACGSTSHNANDCWGNGLCGWCGEEEHQGWKCRERINSAW</sequence>
<evidence type="ECO:0000313" key="2">
    <source>
        <dbReference type="EMBL" id="KJX99990.1"/>
    </source>
</evidence>
<dbReference type="Proteomes" id="UP000033647">
    <property type="component" value="Unassembled WGS sequence"/>
</dbReference>
<feature type="region of interest" description="Disordered" evidence="1">
    <location>
        <begin position="269"/>
        <end position="295"/>
    </location>
</feature>
<dbReference type="AlphaFoldDB" id="A0A0F4GUX5"/>
<evidence type="ECO:0000256" key="1">
    <source>
        <dbReference type="SAM" id="MobiDB-lite"/>
    </source>
</evidence>
<dbReference type="EMBL" id="LAFY01000337">
    <property type="protein sequence ID" value="KJX99990.1"/>
    <property type="molecule type" value="Genomic_DNA"/>
</dbReference>
<feature type="region of interest" description="Disordered" evidence="1">
    <location>
        <begin position="377"/>
        <end position="396"/>
    </location>
</feature>
<comment type="caution">
    <text evidence="2">The sequence shown here is derived from an EMBL/GenBank/DDBJ whole genome shotgun (WGS) entry which is preliminary data.</text>
</comment>
<feature type="region of interest" description="Disordered" evidence="1">
    <location>
        <begin position="320"/>
        <end position="340"/>
    </location>
</feature>
<evidence type="ECO:0000313" key="3">
    <source>
        <dbReference type="Proteomes" id="UP000033647"/>
    </source>
</evidence>
<keyword evidence="3" id="KW-1185">Reference proteome</keyword>
<feature type="compositionally biased region" description="Basic and acidic residues" evidence="1">
    <location>
        <begin position="659"/>
        <end position="674"/>
    </location>
</feature>
<feature type="compositionally biased region" description="Basic and acidic residues" evidence="1">
    <location>
        <begin position="115"/>
        <end position="136"/>
    </location>
</feature>
<proteinExistence type="predicted"/>
<dbReference type="OrthoDB" id="10501668at2759"/>
<accession>A0A0F4GUX5</accession>
<protein>
    <submittedName>
        <fullName evidence="2">Uncharacterized protein</fullName>
    </submittedName>
</protein>